<dbReference type="AlphaFoldDB" id="A0A382SAI1"/>
<dbReference type="EMBL" id="UINC01127637">
    <property type="protein sequence ID" value="SVD06889.1"/>
    <property type="molecule type" value="Genomic_DNA"/>
</dbReference>
<accession>A0A382SAI1</accession>
<evidence type="ECO:0000256" key="1">
    <source>
        <dbReference type="SAM" id="MobiDB-lite"/>
    </source>
</evidence>
<name>A0A382SAI1_9ZZZZ</name>
<feature type="region of interest" description="Disordered" evidence="1">
    <location>
        <begin position="114"/>
        <end position="183"/>
    </location>
</feature>
<feature type="compositionally biased region" description="Low complexity" evidence="1">
    <location>
        <begin position="123"/>
        <end position="133"/>
    </location>
</feature>
<feature type="non-terminal residue" evidence="2">
    <location>
        <position position="1"/>
    </location>
</feature>
<dbReference type="Gene3D" id="3.30.1300.30">
    <property type="entry name" value="GSPII I/J protein-like"/>
    <property type="match status" value="1"/>
</dbReference>
<dbReference type="InterPro" id="IPR045584">
    <property type="entry name" value="Pilin-like"/>
</dbReference>
<dbReference type="SUPFAM" id="SSF54523">
    <property type="entry name" value="Pili subunits"/>
    <property type="match status" value="1"/>
</dbReference>
<proteinExistence type="predicted"/>
<protein>
    <submittedName>
        <fullName evidence="2">Uncharacterized protein</fullName>
    </submittedName>
</protein>
<feature type="non-terminal residue" evidence="2">
    <location>
        <position position="313"/>
    </location>
</feature>
<gene>
    <name evidence="2" type="ORF">METZ01_LOCUS359743</name>
</gene>
<evidence type="ECO:0000313" key="2">
    <source>
        <dbReference type="EMBL" id="SVD06889.1"/>
    </source>
</evidence>
<sequence length="313" mass="33070">VNGAVSYMESLAGISANESTWASTSARLLDEDGAAADDVKSGRSRDRHEDDALFHSDAVTGNMSLGVSGMGTVSVMNNLAVMGTSLTVNGKEVATQEYVDNKVSQAMAYSNSVSAGQVPDAGTDTSVSSTVSVANNTESDNDLTMDRSLSSTRSEPLVDDNEVLRDPEPGLDDPIIPVVGTGTDIPTVADNTTYNSSSGFTEISTYDFEASEYIQEQVMNIELNTSKLTEHSALIQGNTLSILSNTGLIQETRDELYGGLAMSAALSTPELFMQKGLNMTAGTGYYGGRAALSFSANYVTDRVMYSFGYAHAN</sequence>
<organism evidence="2">
    <name type="scientific">marine metagenome</name>
    <dbReference type="NCBI Taxonomy" id="408172"/>
    <lineage>
        <taxon>unclassified sequences</taxon>
        <taxon>metagenomes</taxon>
        <taxon>ecological metagenomes</taxon>
    </lineage>
</organism>
<reference evidence="2" key="1">
    <citation type="submission" date="2018-05" db="EMBL/GenBank/DDBJ databases">
        <authorList>
            <person name="Lanie J.A."/>
            <person name="Ng W.-L."/>
            <person name="Kazmierczak K.M."/>
            <person name="Andrzejewski T.M."/>
            <person name="Davidsen T.M."/>
            <person name="Wayne K.J."/>
            <person name="Tettelin H."/>
            <person name="Glass J.I."/>
            <person name="Rusch D."/>
            <person name="Podicherti R."/>
            <person name="Tsui H.-C.T."/>
            <person name="Winkler M.E."/>
        </authorList>
    </citation>
    <scope>NUCLEOTIDE SEQUENCE</scope>
</reference>